<name>A0AA35TI55_GEOBA</name>
<dbReference type="GO" id="GO:0072572">
    <property type="term" value="F:poly-ADP-D-ribose binding"/>
    <property type="evidence" value="ECO:0007669"/>
    <property type="project" value="TreeGrafter"/>
</dbReference>
<evidence type="ECO:0000259" key="7">
    <source>
        <dbReference type="Pfam" id="PF10283"/>
    </source>
</evidence>
<keyword evidence="4" id="KW-0158">Chromosome</keyword>
<dbReference type="PANTHER" id="PTHR13386">
    <property type="entry name" value="HISTONE PARYLATION FACTOR 1"/>
    <property type="match status" value="1"/>
</dbReference>
<evidence type="ECO:0000256" key="3">
    <source>
        <dbReference type="ARBA" id="ARBA00010803"/>
    </source>
</evidence>
<dbReference type="InterPro" id="IPR019406">
    <property type="entry name" value="APLF_PBZ"/>
</dbReference>
<comment type="caution">
    <text evidence="8">The sequence shown here is derived from an EMBL/GenBank/DDBJ whole genome shotgun (WGS) entry which is preliminary data.</text>
</comment>
<proteinExistence type="inferred from homology"/>
<comment type="subcellular location">
    <subcellularLocation>
        <location evidence="2">Chromosome</location>
    </subcellularLocation>
    <subcellularLocation>
        <location evidence="1">Nucleus</location>
    </subcellularLocation>
</comment>
<dbReference type="InterPro" id="IPR019361">
    <property type="entry name" value="HPF1"/>
</dbReference>
<keyword evidence="5" id="KW-0539">Nucleus</keyword>
<dbReference type="GO" id="GO:0005634">
    <property type="term" value="C:nucleus"/>
    <property type="evidence" value="ECO:0007669"/>
    <property type="project" value="UniProtKB-SubCell"/>
</dbReference>
<dbReference type="GO" id="GO:0006974">
    <property type="term" value="P:DNA damage response"/>
    <property type="evidence" value="ECO:0007669"/>
    <property type="project" value="InterPro"/>
</dbReference>
<evidence type="ECO:0000256" key="4">
    <source>
        <dbReference type="ARBA" id="ARBA00022454"/>
    </source>
</evidence>
<evidence type="ECO:0000256" key="5">
    <source>
        <dbReference type="ARBA" id="ARBA00023242"/>
    </source>
</evidence>
<evidence type="ECO:0000256" key="2">
    <source>
        <dbReference type="ARBA" id="ARBA00004286"/>
    </source>
</evidence>
<evidence type="ECO:0000313" key="8">
    <source>
        <dbReference type="EMBL" id="CAI8047376.1"/>
    </source>
</evidence>
<evidence type="ECO:0000256" key="6">
    <source>
        <dbReference type="SAM" id="MobiDB-lite"/>
    </source>
</evidence>
<sequence length="454" mass="51107">MAAEVEPTPNKRTCKYGSKCYRKNPDHLRRFAHPPLEDNVASDESSQVLGSAVASPPGTAPPPAGRNKRRCENQDVSEVDAKRKKLTEPPSPSTSPPGRTCSQSGTSEEHSSAVDCRSNEPQLGPLEAGADATELEKDRACADVGEKVKRKFLVDMPEDFYQFWEFCKSIDSTHPECALVSSLGLELVGPYHVLARRLEGVTWDRCVLHYRYFYDPPEMVTVLRRKEDQYHLGYFRDDPGQSDGVLIVSNDPSKGCELKIEAQTIFAAVRFEVEKALKSTPNQTKLLKSLEKQLQEKMRELNLGATDGKTLSKRRSKQVQAKCLHKIGIVVPYDKKTDVGYRSLTKTDRELKKLLDNISQCQEPKKRDQLFEPLQEIITYVQFANDECDYGMGLELGLDLFTHSDSFHNVVGHLLPLAYTLLGRSEYGKIVEKHLGQRLHSPLDLTQNSTLKEK</sequence>
<keyword evidence="9" id="KW-1185">Reference proteome</keyword>
<dbReference type="GO" id="GO:0005694">
    <property type="term" value="C:chromosome"/>
    <property type="evidence" value="ECO:0007669"/>
    <property type="project" value="UniProtKB-SubCell"/>
</dbReference>
<feature type="domain" description="PBZ-type" evidence="7">
    <location>
        <begin position="13"/>
        <end position="35"/>
    </location>
</feature>
<evidence type="ECO:0000256" key="1">
    <source>
        <dbReference type="ARBA" id="ARBA00004123"/>
    </source>
</evidence>
<accession>A0AA35TI55</accession>
<gene>
    <name evidence="8" type="ORF">GBAR_LOCUS26180</name>
</gene>
<organism evidence="8 9">
    <name type="scientific">Geodia barretti</name>
    <name type="common">Barrett's horny sponge</name>
    <dbReference type="NCBI Taxonomy" id="519541"/>
    <lineage>
        <taxon>Eukaryota</taxon>
        <taxon>Metazoa</taxon>
        <taxon>Porifera</taxon>
        <taxon>Demospongiae</taxon>
        <taxon>Heteroscleromorpha</taxon>
        <taxon>Tetractinellida</taxon>
        <taxon>Astrophorina</taxon>
        <taxon>Geodiidae</taxon>
        <taxon>Geodia</taxon>
    </lineage>
</organism>
<dbReference type="Pfam" id="PF10228">
    <property type="entry name" value="HPF1"/>
    <property type="match status" value="1"/>
</dbReference>
<comment type="similarity">
    <text evidence="3">Belongs to the HPF1 family.</text>
</comment>
<dbReference type="EMBL" id="CASHTH010003631">
    <property type="protein sequence ID" value="CAI8047376.1"/>
    <property type="molecule type" value="Genomic_DNA"/>
</dbReference>
<evidence type="ECO:0000313" key="9">
    <source>
        <dbReference type="Proteomes" id="UP001174909"/>
    </source>
</evidence>
<reference evidence="8" key="1">
    <citation type="submission" date="2023-03" db="EMBL/GenBank/DDBJ databases">
        <authorList>
            <person name="Steffen K."/>
            <person name="Cardenas P."/>
        </authorList>
    </citation>
    <scope>NUCLEOTIDE SEQUENCE</scope>
</reference>
<feature type="region of interest" description="Disordered" evidence="6">
    <location>
        <begin position="24"/>
        <end position="132"/>
    </location>
</feature>
<protein>
    <submittedName>
        <fullName evidence="8">Histone PARylation factor 1</fullName>
    </submittedName>
</protein>
<dbReference type="PANTHER" id="PTHR13386:SF1">
    <property type="entry name" value="HISTONE PARYLATION FACTOR 1"/>
    <property type="match status" value="1"/>
</dbReference>
<dbReference type="Proteomes" id="UP001174909">
    <property type="component" value="Unassembled WGS sequence"/>
</dbReference>
<dbReference type="GO" id="GO:0042393">
    <property type="term" value="F:histone binding"/>
    <property type="evidence" value="ECO:0007669"/>
    <property type="project" value="InterPro"/>
</dbReference>
<dbReference type="AlphaFoldDB" id="A0AA35TI55"/>
<dbReference type="Pfam" id="PF10283">
    <property type="entry name" value="zf-CCHH"/>
    <property type="match status" value="1"/>
</dbReference>